<dbReference type="InterPro" id="IPR029787">
    <property type="entry name" value="Nucleotide_cyclase"/>
</dbReference>
<feature type="transmembrane region" description="Helical" evidence="5">
    <location>
        <begin position="89"/>
        <end position="114"/>
    </location>
</feature>
<feature type="domain" description="GGDEF" evidence="6">
    <location>
        <begin position="223"/>
        <end position="354"/>
    </location>
</feature>
<evidence type="ECO:0000256" key="1">
    <source>
        <dbReference type="ARBA" id="ARBA00001946"/>
    </source>
</evidence>
<dbReference type="EC" id="2.7.7.65" evidence="3"/>
<protein>
    <recommendedName>
        <fullName evidence="3">diguanylate cyclase</fullName>
        <ecNumber evidence="3">2.7.7.65</ecNumber>
    </recommendedName>
</protein>
<dbReference type="eggNOG" id="COG3706">
    <property type="taxonomic scope" value="Bacteria"/>
</dbReference>
<organism evidence="7 8">
    <name type="scientific">Pantoea ananatis (strain AJ13355)</name>
    <dbReference type="NCBI Taxonomy" id="932677"/>
    <lineage>
        <taxon>Bacteria</taxon>
        <taxon>Pseudomonadati</taxon>
        <taxon>Pseudomonadota</taxon>
        <taxon>Gammaproteobacteria</taxon>
        <taxon>Enterobacterales</taxon>
        <taxon>Erwiniaceae</taxon>
        <taxon>Pantoea</taxon>
    </lineage>
</organism>
<dbReference type="EMBL" id="AP012033">
    <property type="protein sequence ID" value="BAK13925.1"/>
    <property type="molecule type" value="Genomic_DNA"/>
</dbReference>
<dbReference type="InterPro" id="IPR050469">
    <property type="entry name" value="Diguanylate_Cyclase"/>
</dbReference>
<dbReference type="Pfam" id="PF00990">
    <property type="entry name" value="GGDEF"/>
    <property type="match status" value="1"/>
</dbReference>
<feature type="transmembrane region" description="Helical" evidence="5">
    <location>
        <begin position="156"/>
        <end position="174"/>
    </location>
</feature>
<dbReference type="FunFam" id="3.30.70.270:FF:000001">
    <property type="entry name" value="Diguanylate cyclase domain protein"/>
    <property type="match status" value="1"/>
</dbReference>
<keyword evidence="5" id="KW-0812">Transmembrane</keyword>
<evidence type="ECO:0000313" key="8">
    <source>
        <dbReference type="Proteomes" id="UP000006690"/>
    </source>
</evidence>
<evidence type="ECO:0000256" key="5">
    <source>
        <dbReference type="SAM" id="Phobius"/>
    </source>
</evidence>
<dbReference type="PATRIC" id="fig|932677.3.peg.4434"/>
<comment type="cofactor">
    <cofactor evidence="1">
        <name>Mg(2+)</name>
        <dbReference type="ChEBI" id="CHEBI:18420"/>
    </cofactor>
</comment>
<dbReference type="PANTHER" id="PTHR45138:SF9">
    <property type="entry name" value="DIGUANYLATE CYCLASE DGCM-RELATED"/>
    <property type="match status" value="1"/>
</dbReference>
<evidence type="ECO:0000256" key="2">
    <source>
        <dbReference type="ARBA" id="ARBA00004665"/>
    </source>
</evidence>
<feature type="transmembrane region" description="Helical" evidence="5">
    <location>
        <begin position="51"/>
        <end position="68"/>
    </location>
</feature>
<dbReference type="PROSITE" id="PS50887">
    <property type="entry name" value="GGDEF"/>
    <property type="match status" value="1"/>
</dbReference>
<dbReference type="Gene3D" id="3.30.70.270">
    <property type="match status" value="1"/>
</dbReference>
<name>A0A0H3LAG1_PANAA</name>
<keyword evidence="7" id="KW-0614">Plasmid</keyword>
<sequence length="354" mass="39925">MRMTYYSPDDHHLKMRSTRFVRRMFAMRQLGTLLCFLPIASVLLELGKEPAILVLLISNVLIWPYLAYRLAVKSRDSTARERSNLTLDAAFGGIWISLMAVSPMPSFVIIAVLMADRYAAGGWPQLLSAAQAFLFAFILVWTIEGAPVLMEFSTRTAWLTLPLATFYMLALSVVSHNLTLSLRQKNRELERIALMDPGLEIPNRRLFERRLESELLRTLRGDTRAYLILIDVDHFKNVNDTFGHEAGDFLLAEISGLLRDSVGMKDIPARFGGDELGVIIRDSNDVDIISLAESLQRNIGQLRLPASVTFRCSVSIGIASADKADSIHEWLRRADKALYEVKRSGRNGLKLWRA</sequence>
<evidence type="ECO:0000313" key="7">
    <source>
        <dbReference type="EMBL" id="BAK13925.1"/>
    </source>
</evidence>
<evidence type="ECO:0000259" key="6">
    <source>
        <dbReference type="PROSITE" id="PS50887"/>
    </source>
</evidence>
<dbReference type="Pfam" id="PF05230">
    <property type="entry name" value="MASE2"/>
    <property type="match status" value="1"/>
</dbReference>
<proteinExistence type="predicted"/>
<comment type="pathway">
    <text evidence="2">Purine metabolism; 3',5'-cyclic di-GMP biosynthesis.</text>
</comment>
<reference evidence="8" key="1">
    <citation type="journal article" date="2012" name="Appl. Microbiol. Biotechnol.">
        <title>The complete genome sequence of Pantoea ananatis AJ13355, an organism with great biotechnological potential.</title>
        <authorList>
            <person name="Hara Y."/>
            <person name="Kadotani N."/>
            <person name="Izui H."/>
            <person name="Katashkina J.I."/>
            <person name="Kuvaeva T.M."/>
            <person name="Andreeva I.G."/>
            <person name="Golubeva L.I."/>
            <person name="Malko D.B."/>
            <person name="Makeev V.J."/>
            <person name="Mashko S.V."/>
            <person name="Kozlov Y.I."/>
        </authorList>
    </citation>
    <scope>NUCLEOTIDE SEQUENCE [LARGE SCALE GENOMIC DNA]</scope>
    <source>
        <strain evidence="8">AJ13355</strain>
        <plasmid evidence="8">Plasmid pEA320</plasmid>
    </source>
</reference>
<dbReference type="NCBIfam" id="TIGR00254">
    <property type="entry name" value="GGDEF"/>
    <property type="match status" value="1"/>
</dbReference>
<dbReference type="InterPro" id="IPR043128">
    <property type="entry name" value="Rev_trsase/Diguanyl_cyclase"/>
</dbReference>
<dbReference type="GO" id="GO:0052621">
    <property type="term" value="F:diguanylate cyclase activity"/>
    <property type="evidence" value="ECO:0007669"/>
    <property type="project" value="UniProtKB-EC"/>
</dbReference>
<evidence type="ECO:0000256" key="4">
    <source>
        <dbReference type="ARBA" id="ARBA00034247"/>
    </source>
</evidence>
<dbReference type="Proteomes" id="UP000006690">
    <property type="component" value="Plasmid pEA320"/>
</dbReference>
<dbReference type="PANTHER" id="PTHR45138">
    <property type="entry name" value="REGULATORY COMPONENTS OF SENSORY TRANSDUCTION SYSTEM"/>
    <property type="match status" value="1"/>
</dbReference>
<keyword evidence="5" id="KW-1133">Transmembrane helix</keyword>
<evidence type="ECO:0000256" key="3">
    <source>
        <dbReference type="ARBA" id="ARBA00012528"/>
    </source>
</evidence>
<geneLocation type="plasmid" evidence="7 8">
    <name>pEA320</name>
</geneLocation>
<dbReference type="CDD" id="cd01949">
    <property type="entry name" value="GGDEF"/>
    <property type="match status" value="1"/>
</dbReference>
<dbReference type="InterPro" id="IPR007894">
    <property type="entry name" value="MASE2"/>
</dbReference>
<dbReference type="SUPFAM" id="SSF55073">
    <property type="entry name" value="Nucleotide cyclase"/>
    <property type="match status" value="1"/>
</dbReference>
<dbReference type="SMART" id="SM00267">
    <property type="entry name" value="GGDEF"/>
    <property type="match status" value="1"/>
</dbReference>
<comment type="catalytic activity">
    <reaction evidence="4">
        <text>2 GTP = 3',3'-c-di-GMP + 2 diphosphate</text>
        <dbReference type="Rhea" id="RHEA:24898"/>
        <dbReference type="ChEBI" id="CHEBI:33019"/>
        <dbReference type="ChEBI" id="CHEBI:37565"/>
        <dbReference type="ChEBI" id="CHEBI:58805"/>
        <dbReference type="EC" id="2.7.7.65"/>
    </reaction>
</comment>
<keyword evidence="5" id="KW-0472">Membrane</keyword>
<dbReference type="AlphaFoldDB" id="A0A0H3LAG1"/>
<dbReference type="HOGENOM" id="CLU_000445_11_1_6"/>
<gene>
    <name evidence="7" type="primary">yaiC</name>
    <name evidence="7" type="ORF">PAJ_p0058</name>
</gene>
<dbReference type="InterPro" id="IPR000160">
    <property type="entry name" value="GGDEF_dom"/>
</dbReference>
<feature type="transmembrane region" description="Helical" evidence="5">
    <location>
        <begin position="126"/>
        <end position="144"/>
    </location>
</feature>
<accession>A0A0H3LAG1</accession>
<dbReference type="KEGG" id="paj:PAJ_p0058"/>